<evidence type="ECO:0000313" key="3">
    <source>
        <dbReference type="Proteomes" id="UP000185151"/>
    </source>
</evidence>
<sequence>MANQLAAIEHVVVLMLENRSFDHMLGFLYTDQQNKSPAGQAFDGLTGNESNPAANGEAVKVYAIQASDSNAYFQPGADPGEGYSATNSQLFGTVKAPTPPVATNQGFVSDYVYTLGWESKKPSWSVLPGTVASDIMGMYTPAMLPVLSGLARGYAVCDQWFSSVPTETLPNRAFVCAATSQGHMDDNTKTYTSPSIFGLLSQHNQSWVIYGYNQPPLTRMNFPDTTNASDDHFGLFTDFQSAAQNGTLPAYTFLEPSWDAAGNSQHPNYDVALGEQLIHDVYYALRSNEAQWNKTLLIVTYDEHGGCYDHVAPPSGAVPPDNSAGEYGFDFTRFGLRVPTVLISPLIAPGTVFRVAEGTMPLDHTSILKTVETRWGLPALTARDAAAPDVGDVLTLTTPRSDDPLASVSVLKSTGSSAAAVQQPSHLQQVHAELVSRLPVPDAKGGTYHQMPALTTNAEYADYIASRTKAWLASRKTAAAADPHG</sequence>
<dbReference type="GO" id="GO:0009395">
    <property type="term" value="P:phospholipid catabolic process"/>
    <property type="evidence" value="ECO:0007669"/>
    <property type="project" value="TreeGrafter"/>
</dbReference>
<dbReference type="EMBL" id="FSRU01000001">
    <property type="protein sequence ID" value="SIO06789.1"/>
    <property type="molecule type" value="Genomic_DNA"/>
</dbReference>
<gene>
    <name evidence="2" type="ORF">SAMN05444165_0764</name>
</gene>
<evidence type="ECO:0000313" key="2">
    <source>
        <dbReference type="EMBL" id="SIO06789.1"/>
    </source>
</evidence>
<accession>A0A1N6GGW7</accession>
<dbReference type="AlphaFoldDB" id="A0A1N6GGW7"/>
<protein>
    <submittedName>
        <fullName evidence="2">Phospholipase C</fullName>
    </submittedName>
</protein>
<proteinExistence type="predicted"/>
<dbReference type="Proteomes" id="UP000185151">
    <property type="component" value="Unassembled WGS sequence"/>
</dbReference>
<dbReference type="InterPro" id="IPR017850">
    <property type="entry name" value="Alkaline_phosphatase_core_sf"/>
</dbReference>
<dbReference type="PANTHER" id="PTHR31956">
    <property type="entry name" value="NON-SPECIFIC PHOSPHOLIPASE C4-RELATED"/>
    <property type="match status" value="1"/>
</dbReference>
<name>A0A1N6GGW7_9BURK</name>
<organism evidence="2 3">
    <name type="scientific">Paraburkholderia phenazinium</name>
    <dbReference type="NCBI Taxonomy" id="60549"/>
    <lineage>
        <taxon>Bacteria</taxon>
        <taxon>Pseudomonadati</taxon>
        <taxon>Pseudomonadota</taxon>
        <taxon>Betaproteobacteria</taxon>
        <taxon>Burkholderiales</taxon>
        <taxon>Burkholderiaceae</taxon>
        <taxon>Paraburkholderia</taxon>
    </lineage>
</organism>
<dbReference type="Pfam" id="PF04185">
    <property type="entry name" value="Phosphoesterase"/>
    <property type="match status" value="1"/>
</dbReference>
<dbReference type="Gene3D" id="3.40.720.10">
    <property type="entry name" value="Alkaline Phosphatase, subunit A"/>
    <property type="match status" value="2"/>
</dbReference>
<keyword evidence="1" id="KW-0378">Hydrolase</keyword>
<reference evidence="2 3" key="1">
    <citation type="submission" date="2016-11" db="EMBL/GenBank/DDBJ databases">
        <authorList>
            <person name="Jaros S."/>
            <person name="Januszkiewicz K."/>
            <person name="Wedrychowicz H."/>
        </authorList>
    </citation>
    <scope>NUCLEOTIDE SEQUENCE [LARGE SCALE GENOMIC DNA]</scope>
    <source>
        <strain evidence="2 3">GAS95</strain>
    </source>
</reference>
<evidence type="ECO:0000256" key="1">
    <source>
        <dbReference type="ARBA" id="ARBA00022801"/>
    </source>
</evidence>
<dbReference type="GO" id="GO:0042578">
    <property type="term" value="F:phosphoric ester hydrolase activity"/>
    <property type="evidence" value="ECO:0007669"/>
    <property type="project" value="UniProtKB-ARBA"/>
</dbReference>
<dbReference type="InterPro" id="IPR007312">
    <property type="entry name" value="Phosphoesterase"/>
</dbReference>
<dbReference type="RefSeq" id="WP_074294294.1">
    <property type="nucleotide sequence ID" value="NZ_FSRU01000001.1"/>
</dbReference>
<keyword evidence="3" id="KW-1185">Reference proteome</keyword>
<dbReference type="PANTHER" id="PTHR31956:SF1">
    <property type="entry name" value="NON-SPECIFIC PHOSPHOLIPASE C1"/>
    <property type="match status" value="1"/>
</dbReference>
<dbReference type="OrthoDB" id="980947at2"/>